<evidence type="ECO:0000256" key="1">
    <source>
        <dbReference type="SAM" id="Phobius"/>
    </source>
</evidence>
<name>A0A644WG21_9ZZZZ</name>
<dbReference type="GO" id="GO:0016780">
    <property type="term" value="F:phosphotransferase activity, for other substituted phosphate groups"/>
    <property type="evidence" value="ECO:0007669"/>
    <property type="project" value="TreeGrafter"/>
</dbReference>
<protein>
    <recommendedName>
        <fullName evidence="2">Bacterial sugar transferase domain-containing protein</fullName>
    </recommendedName>
</protein>
<sequence length="504" mass="58789">MKRLYRQLFTNIAICFIVFISSLAIHSNVSLTTIQAYGGLALLFYGLHLIISLSFRKFETVETYSPQKMLALYSRSWMYTSGIALLLIYTFQLGYLSRLLVLFNIFGLLVAEMLVLITRLSFRASLFIPDKKDNLLEETVTDKDATTGNIQRRRKKQVLEINDEVLEDVGEEALFFIAQFIDAEPGKALILNTTTRFNIVNQPEKSYQKIVNLHRLNDVRFVNKFLESINSRLPVNGLMAVCAETKNQRKERILKKYPPLLNYAYYSVDFLIKRVLPKLPVGKKLYFFLTHGHNRVMSRAEILGRICSCGFSIEQEQKLGGKLYVIARKAKQPAFNENATYGPFIYLNRVGKNGKMIRVYKFRTMHPYSEYLQDYIFNHNNLDEGGKIKDDYRVTTLGRILRKVWLDELPMLINVLKGELKIVGVRPLSRHYFNLYSPEMQKMRTRFKPGLVPPFYADMPKTFQEIEASERRYLESYGKSPILTDVRYFFKAFYNIFFKRARSN</sequence>
<dbReference type="EMBL" id="VSSQ01000899">
    <property type="protein sequence ID" value="MPM02806.1"/>
    <property type="molecule type" value="Genomic_DNA"/>
</dbReference>
<gene>
    <name evidence="3" type="ORF">SDC9_49061</name>
</gene>
<accession>A0A644WG21</accession>
<feature type="transmembrane region" description="Helical" evidence="1">
    <location>
        <begin position="7"/>
        <end position="25"/>
    </location>
</feature>
<evidence type="ECO:0000259" key="2">
    <source>
        <dbReference type="Pfam" id="PF02397"/>
    </source>
</evidence>
<keyword evidence="1" id="KW-0472">Membrane</keyword>
<dbReference type="InterPro" id="IPR003362">
    <property type="entry name" value="Bact_transf"/>
</dbReference>
<feature type="transmembrane region" description="Helical" evidence="1">
    <location>
        <begin position="101"/>
        <end position="122"/>
    </location>
</feature>
<evidence type="ECO:0000313" key="3">
    <source>
        <dbReference type="EMBL" id="MPM02806.1"/>
    </source>
</evidence>
<reference evidence="3" key="1">
    <citation type="submission" date="2019-08" db="EMBL/GenBank/DDBJ databases">
        <authorList>
            <person name="Kucharzyk K."/>
            <person name="Murdoch R.W."/>
            <person name="Higgins S."/>
            <person name="Loffler F."/>
        </authorList>
    </citation>
    <scope>NUCLEOTIDE SEQUENCE</scope>
</reference>
<dbReference type="PANTHER" id="PTHR30576">
    <property type="entry name" value="COLANIC BIOSYNTHESIS UDP-GLUCOSE LIPID CARRIER TRANSFERASE"/>
    <property type="match status" value="1"/>
</dbReference>
<organism evidence="3">
    <name type="scientific">bioreactor metagenome</name>
    <dbReference type="NCBI Taxonomy" id="1076179"/>
    <lineage>
        <taxon>unclassified sequences</taxon>
        <taxon>metagenomes</taxon>
        <taxon>ecological metagenomes</taxon>
    </lineage>
</organism>
<dbReference type="Pfam" id="PF02397">
    <property type="entry name" value="Bac_transf"/>
    <property type="match status" value="1"/>
</dbReference>
<dbReference type="PANTHER" id="PTHR30576:SF0">
    <property type="entry name" value="UNDECAPRENYL-PHOSPHATE N-ACETYLGALACTOSAMINYL 1-PHOSPHATE TRANSFERASE-RELATED"/>
    <property type="match status" value="1"/>
</dbReference>
<keyword evidence="1" id="KW-1133">Transmembrane helix</keyword>
<dbReference type="AlphaFoldDB" id="A0A644WG21"/>
<keyword evidence="1" id="KW-0812">Transmembrane</keyword>
<feature type="domain" description="Bacterial sugar transferase" evidence="2">
    <location>
        <begin position="343"/>
        <end position="496"/>
    </location>
</feature>
<feature type="transmembrane region" description="Helical" evidence="1">
    <location>
        <begin position="76"/>
        <end position="95"/>
    </location>
</feature>
<comment type="caution">
    <text evidence="3">The sequence shown here is derived from an EMBL/GenBank/DDBJ whole genome shotgun (WGS) entry which is preliminary data.</text>
</comment>
<feature type="transmembrane region" description="Helical" evidence="1">
    <location>
        <begin position="37"/>
        <end position="55"/>
    </location>
</feature>
<proteinExistence type="predicted"/>